<evidence type="ECO:0000259" key="14">
    <source>
        <dbReference type="Pfam" id="PF02882"/>
    </source>
</evidence>
<dbReference type="SUPFAM" id="SSF51735">
    <property type="entry name" value="NAD(P)-binding Rossmann-fold domains"/>
    <property type="match status" value="1"/>
</dbReference>
<accession>A0A6B3LD49</accession>
<comment type="caution">
    <text evidence="12">Lacks conserved residue(s) required for the propagation of feature annotation.</text>
</comment>
<dbReference type="RefSeq" id="WP_164363569.1">
    <property type="nucleotide sequence ID" value="NZ_CP066776.1"/>
</dbReference>
<dbReference type="HAMAP" id="MF_01576">
    <property type="entry name" value="THF_DHG_CYH"/>
    <property type="match status" value="1"/>
</dbReference>
<evidence type="ECO:0000256" key="2">
    <source>
        <dbReference type="ARBA" id="ARBA00011738"/>
    </source>
</evidence>
<comment type="catalytic activity">
    <reaction evidence="12">
        <text>(6R)-5,10-methylene-5,6,7,8-tetrahydrofolate + NADP(+) = (6R)-5,10-methenyltetrahydrofolate + NADPH</text>
        <dbReference type="Rhea" id="RHEA:22812"/>
        <dbReference type="ChEBI" id="CHEBI:15636"/>
        <dbReference type="ChEBI" id="CHEBI:57455"/>
        <dbReference type="ChEBI" id="CHEBI:57783"/>
        <dbReference type="ChEBI" id="CHEBI:58349"/>
        <dbReference type="EC" id="1.5.1.5"/>
    </reaction>
</comment>
<evidence type="ECO:0000256" key="12">
    <source>
        <dbReference type="HAMAP-Rule" id="MF_01576"/>
    </source>
</evidence>
<dbReference type="InterPro" id="IPR020630">
    <property type="entry name" value="THF_DH/CycHdrlase_cat_dom"/>
</dbReference>
<evidence type="ECO:0000256" key="5">
    <source>
        <dbReference type="ARBA" id="ARBA00022755"/>
    </source>
</evidence>
<evidence type="ECO:0000313" key="15">
    <source>
        <dbReference type="EMBL" id="QQL43929.1"/>
    </source>
</evidence>
<sequence length="296" mass="30814">MSAPTLIDGKKTAESVLAECEAEIADLKSKGVTPGLAVVLVGADPASTFYVRSKSKMCEKLGIHSVKLELPAETTQDELLKVIDDLNNDPAVHGILVQSPPPAHIDEAAIIAEIDPAKDVDGFHPVNVAKLALEDASGFVPCTPAGCQRLLTEYGIETEGANVVVLGRSMIVGKPMALLMMAKGKGANSTVTVAHSRTKDLEAVTREADILIAAIGKPEFVKAGGVKDGAVVIDVGINRVDDASQKKGYRIVGDVAFDEVAPKCKAITPVPGGVGPMTIAMLMANTVKACKQITGN</sequence>
<keyword evidence="4 12" id="KW-0028">Amino-acid biosynthesis</keyword>
<evidence type="ECO:0000256" key="11">
    <source>
        <dbReference type="ARBA" id="ARBA00023268"/>
    </source>
</evidence>
<dbReference type="EMBL" id="CP066776">
    <property type="protein sequence ID" value="QQL43929.1"/>
    <property type="molecule type" value="Genomic_DNA"/>
</dbReference>
<dbReference type="FunFam" id="3.40.50.10860:FF:000005">
    <property type="entry name" value="C-1-tetrahydrofolate synthase, cytoplasmic, putative"/>
    <property type="match status" value="1"/>
</dbReference>
<dbReference type="GO" id="GO:0005829">
    <property type="term" value="C:cytosol"/>
    <property type="evidence" value="ECO:0007669"/>
    <property type="project" value="TreeGrafter"/>
</dbReference>
<evidence type="ECO:0000313" key="16">
    <source>
        <dbReference type="Proteomes" id="UP000475117"/>
    </source>
</evidence>
<evidence type="ECO:0000256" key="10">
    <source>
        <dbReference type="ARBA" id="ARBA00023167"/>
    </source>
</evidence>
<comment type="catalytic activity">
    <reaction evidence="12">
        <text>(6R)-5,10-methenyltetrahydrofolate + H2O = (6R)-10-formyltetrahydrofolate + H(+)</text>
        <dbReference type="Rhea" id="RHEA:23700"/>
        <dbReference type="ChEBI" id="CHEBI:15377"/>
        <dbReference type="ChEBI" id="CHEBI:15378"/>
        <dbReference type="ChEBI" id="CHEBI:57455"/>
        <dbReference type="ChEBI" id="CHEBI:195366"/>
        <dbReference type="EC" id="3.5.4.9"/>
    </reaction>
</comment>
<evidence type="ECO:0000256" key="6">
    <source>
        <dbReference type="ARBA" id="ARBA00022801"/>
    </source>
</evidence>
<comment type="pathway">
    <text evidence="1 12">One-carbon metabolism; tetrahydrofolate interconversion.</text>
</comment>
<evidence type="ECO:0000259" key="13">
    <source>
        <dbReference type="Pfam" id="PF00763"/>
    </source>
</evidence>
<keyword evidence="3 12" id="KW-0554">One-carbon metabolism</keyword>
<dbReference type="GO" id="GO:0004477">
    <property type="term" value="F:methenyltetrahydrofolate cyclohydrolase activity"/>
    <property type="evidence" value="ECO:0007669"/>
    <property type="project" value="UniProtKB-UniRule"/>
</dbReference>
<keyword evidence="16" id="KW-1185">Reference proteome</keyword>
<dbReference type="EC" id="1.5.1.5" evidence="12"/>
<feature type="binding site" evidence="12">
    <location>
        <position position="237"/>
    </location>
    <ligand>
        <name>NADP(+)</name>
        <dbReference type="ChEBI" id="CHEBI:58349"/>
    </ligand>
</feature>
<reference evidence="15 16" key="1">
    <citation type="submission" date="2020-12" db="EMBL/GenBank/DDBJ databases">
        <title>Sulforoseuscoccus oceanibium gen. nov., sp. nov., a representative of the phylum Verrucomicrobia with special cytoplasmic membrane, and proposal of Sulforoseuscoccusaceae fam. nov.</title>
        <authorList>
            <person name="Xi F."/>
        </authorList>
    </citation>
    <scope>NUCLEOTIDE SEQUENCE [LARGE SCALE GENOMIC DNA]</scope>
    <source>
        <strain evidence="15 16">T37</strain>
    </source>
</reference>
<keyword evidence="9 12" id="KW-0368">Histidine biosynthesis</keyword>
<evidence type="ECO:0000256" key="7">
    <source>
        <dbReference type="ARBA" id="ARBA00022857"/>
    </source>
</evidence>
<dbReference type="Pfam" id="PF02882">
    <property type="entry name" value="THF_DHG_CYH_C"/>
    <property type="match status" value="1"/>
</dbReference>
<gene>
    <name evidence="12 15" type="primary">folD</name>
    <name evidence="15" type="ORF">G3M56_008465</name>
</gene>
<comment type="similarity">
    <text evidence="12">Belongs to the tetrahydrofolate dehydrogenase/cyclohydrolase family.</text>
</comment>
<dbReference type="PANTHER" id="PTHR48099">
    <property type="entry name" value="C-1-TETRAHYDROFOLATE SYNTHASE, CYTOPLASMIC-RELATED"/>
    <property type="match status" value="1"/>
</dbReference>
<dbReference type="InterPro" id="IPR020867">
    <property type="entry name" value="THF_DH/CycHdrlase_CS"/>
</dbReference>
<dbReference type="InterPro" id="IPR036291">
    <property type="entry name" value="NAD(P)-bd_dom_sf"/>
</dbReference>
<dbReference type="PANTHER" id="PTHR48099:SF5">
    <property type="entry name" value="C-1-TETRAHYDROFOLATE SYNTHASE, CYTOPLASMIC"/>
    <property type="match status" value="1"/>
</dbReference>
<evidence type="ECO:0000256" key="4">
    <source>
        <dbReference type="ARBA" id="ARBA00022605"/>
    </source>
</evidence>
<dbReference type="PROSITE" id="PS00767">
    <property type="entry name" value="THF_DHG_CYH_2"/>
    <property type="match status" value="1"/>
</dbReference>
<dbReference type="SUPFAM" id="SSF53223">
    <property type="entry name" value="Aminoacid dehydrogenase-like, N-terminal domain"/>
    <property type="match status" value="1"/>
</dbReference>
<dbReference type="GO" id="GO:0035999">
    <property type="term" value="P:tetrahydrofolate interconversion"/>
    <property type="evidence" value="ECO:0007669"/>
    <property type="project" value="UniProtKB-UniRule"/>
</dbReference>
<proteinExistence type="inferred from homology"/>
<comment type="subunit">
    <text evidence="2 12">Homodimer.</text>
</comment>
<dbReference type="Gene3D" id="3.40.50.10860">
    <property type="entry name" value="Leucine Dehydrogenase, chain A, domain 1"/>
    <property type="match status" value="1"/>
</dbReference>
<comment type="function">
    <text evidence="12">Catalyzes the oxidation of 5,10-methylenetetrahydrofolate to 5,10-methenyltetrahydrofolate and then the hydrolysis of 5,10-methenyltetrahydrofolate to 10-formyltetrahydrofolate.</text>
</comment>
<feature type="domain" description="Tetrahydrofolate dehydrogenase/cyclohydrolase NAD(P)-binding" evidence="14">
    <location>
        <begin position="141"/>
        <end position="292"/>
    </location>
</feature>
<evidence type="ECO:0000256" key="9">
    <source>
        <dbReference type="ARBA" id="ARBA00023102"/>
    </source>
</evidence>
<feature type="binding site" evidence="12">
    <location>
        <begin position="167"/>
        <end position="169"/>
    </location>
    <ligand>
        <name>NADP(+)</name>
        <dbReference type="ChEBI" id="CHEBI:58349"/>
    </ligand>
</feature>
<evidence type="ECO:0000256" key="3">
    <source>
        <dbReference type="ARBA" id="ARBA00022563"/>
    </source>
</evidence>
<organism evidence="15 16">
    <name type="scientific">Sulfuriroseicoccus oceanibius</name>
    <dbReference type="NCBI Taxonomy" id="2707525"/>
    <lineage>
        <taxon>Bacteria</taxon>
        <taxon>Pseudomonadati</taxon>
        <taxon>Verrucomicrobiota</taxon>
        <taxon>Verrucomicrobiia</taxon>
        <taxon>Verrucomicrobiales</taxon>
        <taxon>Verrucomicrobiaceae</taxon>
        <taxon>Sulfuriroseicoccus</taxon>
    </lineage>
</organism>
<dbReference type="GO" id="GO:0006164">
    <property type="term" value="P:purine nucleotide biosynthetic process"/>
    <property type="evidence" value="ECO:0007669"/>
    <property type="project" value="UniProtKB-KW"/>
</dbReference>
<dbReference type="Gene3D" id="3.40.50.720">
    <property type="entry name" value="NAD(P)-binding Rossmann-like Domain"/>
    <property type="match status" value="1"/>
</dbReference>
<keyword evidence="6 12" id="KW-0378">Hydrolase</keyword>
<dbReference type="CDD" id="cd01080">
    <property type="entry name" value="NAD_bind_m-THF_DH_Cyclohyd"/>
    <property type="match status" value="1"/>
</dbReference>
<dbReference type="GO" id="GO:0000105">
    <property type="term" value="P:L-histidine biosynthetic process"/>
    <property type="evidence" value="ECO:0007669"/>
    <property type="project" value="UniProtKB-KW"/>
</dbReference>
<dbReference type="Proteomes" id="UP000475117">
    <property type="component" value="Chromosome"/>
</dbReference>
<keyword evidence="10 12" id="KW-0486">Methionine biosynthesis</keyword>
<dbReference type="AlphaFoldDB" id="A0A6B3LD49"/>
<dbReference type="EC" id="3.5.4.9" evidence="12"/>
<dbReference type="GO" id="GO:0009086">
    <property type="term" value="P:methionine biosynthetic process"/>
    <property type="evidence" value="ECO:0007669"/>
    <property type="project" value="UniProtKB-KW"/>
</dbReference>
<dbReference type="PRINTS" id="PR00085">
    <property type="entry name" value="THFDHDRGNASE"/>
</dbReference>
<evidence type="ECO:0000256" key="1">
    <source>
        <dbReference type="ARBA" id="ARBA00004777"/>
    </source>
</evidence>
<name>A0A6B3LD49_9BACT</name>
<feature type="domain" description="Tetrahydrofolate dehydrogenase/cyclohydrolase catalytic" evidence="13">
    <location>
        <begin position="7"/>
        <end position="121"/>
    </location>
</feature>
<protein>
    <recommendedName>
        <fullName evidence="12">Bifunctional protein FolD</fullName>
    </recommendedName>
    <domain>
        <recommendedName>
            <fullName evidence="12">Methylenetetrahydrofolate dehydrogenase</fullName>
            <ecNumber evidence="12">1.5.1.5</ecNumber>
        </recommendedName>
    </domain>
    <domain>
        <recommendedName>
            <fullName evidence="12">Methenyltetrahydrofolate cyclohydrolase</fullName>
            <ecNumber evidence="12">3.5.4.9</ecNumber>
        </recommendedName>
    </domain>
</protein>
<dbReference type="UniPathway" id="UPA00193"/>
<dbReference type="InterPro" id="IPR046346">
    <property type="entry name" value="Aminoacid_DH-like_N_sf"/>
</dbReference>
<keyword evidence="8 12" id="KW-0560">Oxidoreductase</keyword>
<dbReference type="InterPro" id="IPR000672">
    <property type="entry name" value="THF_DH/CycHdrlase"/>
</dbReference>
<dbReference type="FunFam" id="3.40.50.720:FF:000189">
    <property type="entry name" value="Bifunctional protein FolD"/>
    <property type="match status" value="1"/>
</dbReference>
<dbReference type="GO" id="GO:0004488">
    <property type="term" value="F:methylenetetrahydrofolate dehydrogenase (NADP+) activity"/>
    <property type="evidence" value="ECO:0007669"/>
    <property type="project" value="UniProtKB-UniRule"/>
</dbReference>
<keyword evidence="5 12" id="KW-0658">Purine biosynthesis</keyword>
<keyword evidence="7 12" id="KW-0521">NADP</keyword>
<evidence type="ECO:0000256" key="8">
    <source>
        <dbReference type="ARBA" id="ARBA00023002"/>
    </source>
</evidence>
<dbReference type="InterPro" id="IPR020631">
    <property type="entry name" value="THF_DH/CycHdrlase_NAD-bd_dom"/>
</dbReference>
<dbReference type="KEGG" id="soa:G3M56_008465"/>
<dbReference type="NCBIfam" id="NF010783">
    <property type="entry name" value="PRK14186.1"/>
    <property type="match status" value="1"/>
</dbReference>
<dbReference type="Pfam" id="PF00763">
    <property type="entry name" value="THF_DHG_CYH"/>
    <property type="match status" value="1"/>
</dbReference>
<keyword evidence="11 12" id="KW-0511">Multifunctional enzyme</keyword>